<dbReference type="EMBL" id="BARV01006366">
    <property type="protein sequence ID" value="GAI11874.1"/>
    <property type="molecule type" value="Genomic_DNA"/>
</dbReference>
<reference evidence="1" key="1">
    <citation type="journal article" date="2014" name="Front. Microbiol.">
        <title>High frequency of phylogenetically diverse reductive dehalogenase-homologous genes in deep subseafloor sedimentary metagenomes.</title>
        <authorList>
            <person name="Kawai M."/>
            <person name="Futagami T."/>
            <person name="Toyoda A."/>
            <person name="Takaki Y."/>
            <person name="Nishi S."/>
            <person name="Hori S."/>
            <person name="Arai W."/>
            <person name="Tsubouchi T."/>
            <person name="Morono Y."/>
            <person name="Uchiyama I."/>
            <person name="Ito T."/>
            <person name="Fujiyama A."/>
            <person name="Inagaki F."/>
            <person name="Takami H."/>
        </authorList>
    </citation>
    <scope>NUCLEOTIDE SEQUENCE</scope>
    <source>
        <strain evidence="1">Expedition CK06-06</strain>
    </source>
</reference>
<comment type="caution">
    <text evidence="1">The sequence shown here is derived from an EMBL/GenBank/DDBJ whole genome shotgun (WGS) entry which is preliminary data.</text>
</comment>
<gene>
    <name evidence="1" type="ORF">S06H3_13042</name>
</gene>
<proteinExistence type="predicted"/>
<evidence type="ECO:0000313" key="1">
    <source>
        <dbReference type="EMBL" id="GAI11874.1"/>
    </source>
</evidence>
<accession>X1MZS3</accession>
<organism evidence="1">
    <name type="scientific">marine sediment metagenome</name>
    <dbReference type="NCBI Taxonomy" id="412755"/>
    <lineage>
        <taxon>unclassified sequences</taxon>
        <taxon>metagenomes</taxon>
        <taxon>ecological metagenomes</taxon>
    </lineage>
</organism>
<protein>
    <submittedName>
        <fullName evidence="1">Uncharacterized protein</fullName>
    </submittedName>
</protein>
<sequence>MPQVTEQVTFAQRLEPLQGLKLEEAVPIDGRVISALFNFPDGCYDPATGNYLVSMAVGHGSKQICPSADMLGLNNATPVFPVNQVVKANDILWAVMENADGLNPHGVSIIVTIVG</sequence>
<name>X1MZS3_9ZZZZ</name>
<dbReference type="AlphaFoldDB" id="X1MZS3"/>